<gene>
    <name evidence="3" type="ORF">ACFSPV_04665</name>
</gene>
<organism evidence="3 4">
    <name type="scientific">Delftia deserti</name>
    <dbReference type="NCBI Taxonomy" id="1651218"/>
    <lineage>
        <taxon>Bacteria</taxon>
        <taxon>Pseudomonadati</taxon>
        <taxon>Pseudomonadota</taxon>
        <taxon>Betaproteobacteria</taxon>
        <taxon>Burkholderiales</taxon>
        <taxon>Comamonadaceae</taxon>
        <taxon>Delftia</taxon>
    </lineage>
</organism>
<evidence type="ECO:0000256" key="1">
    <source>
        <dbReference type="ARBA" id="ARBA00022612"/>
    </source>
</evidence>
<dbReference type="InterPro" id="IPR035421">
    <property type="entry name" value="Terminase_6C"/>
</dbReference>
<dbReference type="RefSeq" id="WP_380104696.1">
    <property type="nucleotide sequence ID" value="NZ_JBHSIH010000001.1"/>
</dbReference>
<evidence type="ECO:0000313" key="4">
    <source>
        <dbReference type="Proteomes" id="UP001597287"/>
    </source>
</evidence>
<evidence type="ECO:0000313" key="3">
    <source>
        <dbReference type="EMBL" id="MFD2317984.1"/>
    </source>
</evidence>
<protein>
    <submittedName>
        <fullName evidence="3">Terminase large subunit domain-containing protein</fullName>
    </submittedName>
</protein>
<dbReference type="Proteomes" id="UP001597287">
    <property type="component" value="Unassembled WGS sequence"/>
</dbReference>
<keyword evidence="1" id="KW-1188">Viral release from host cell</keyword>
<reference evidence="4" key="1">
    <citation type="journal article" date="2019" name="Int. J. Syst. Evol. Microbiol.">
        <title>The Global Catalogue of Microorganisms (GCM) 10K type strain sequencing project: providing services to taxonomists for standard genome sequencing and annotation.</title>
        <authorList>
            <consortium name="The Broad Institute Genomics Platform"/>
            <consortium name="The Broad Institute Genome Sequencing Center for Infectious Disease"/>
            <person name="Wu L."/>
            <person name="Ma J."/>
        </authorList>
    </citation>
    <scope>NUCLEOTIDE SEQUENCE [LARGE SCALE GENOMIC DNA]</scope>
    <source>
        <strain evidence="4">CCUG 62793</strain>
    </source>
</reference>
<dbReference type="Gene3D" id="3.30.420.240">
    <property type="match status" value="1"/>
</dbReference>
<dbReference type="Gene3D" id="3.40.50.300">
    <property type="entry name" value="P-loop containing nucleotide triphosphate hydrolases"/>
    <property type="match status" value="1"/>
</dbReference>
<comment type="caution">
    <text evidence="3">The sequence shown here is derived from an EMBL/GenBank/DDBJ whole genome shotgun (WGS) entry which is preliminary data.</text>
</comment>
<proteinExistence type="predicted"/>
<dbReference type="Pfam" id="PF03237">
    <property type="entry name" value="Terminase_6N"/>
    <property type="match status" value="1"/>
</dbReference>
<keyword evidence="4" id="KW-1185">Reference proteome</keyword>
<evidence type="ECO:0000259" key="2">
    <source>
        <dbReference type="Pfam" id="PF17289"/>
    </source>
</evidence>
<accession>A0ABW5EM73</accession>
<name>A0ABW5EM73_9BURK</name>
<dbReference type="InterPro" id="IPR027417">
    <property type="entry name" value="P-loop_NTPase"/>
</dbReference>
<dbReference type="Pfam" id="PF17289">
    <property type="entry name" value="Terminase_6C"/>
    <property type="match status" value="1"/>
</dbReference>
<sequence>MAATKGRAKCIPHDREAIFLPFQAEWIKDGSRIKLMEKSRQIGISWSTAYGADERAAAQGARFDEWVSSRDDIQARLFIEDCKLWAGIMGMAAQDMGEVVLDADKKLSAYVLQFASGRRIHSMSSNPDAQAGKRGSRVLDEFALHREQRKMWAIAYPGITWGGSMELISTHRGSYSFFNQLVREARHGGNPKKISLHRVTLQDALDQGFLFKLQQALPADAEQQDMDEAEYFDFTKAGAADAESFDQEYMCIPADDDAKFLEYGLITACEYPGGTDWRRGLQGPFQGRLFAGVDIGRKKDLTVLWVVEQLGDVFYTRHVEVMEKMRKSDQEKILWPWFEICDRICIDSTGLGIGWTDDAQDKFGEHRVEGVSFTGQVKEALAYPLKGAMEDRKIRIPEDPKIRADLRKIQKTTTAAGNIRFVADGDDSTKVNGHADRFWALALALHAGSNPSAPIEFMSGGPRDSSQPLGDFIHG</sequence>
<dbReference type="EMBL" id="JBHUIG010000003">
    <property type="protein sequence ID" value="MFD2317984.1"/>
    <property type="molecule type" value="Genomic_DNA"/>
</dbReference>
<feature type="domain" description="Terminase large subunit gp17-like C-terminal" evidence="2">
    <location>
        <begin position="292"/>
        <end position="446"/>
    </location>
</feature>